<organism evidence="1 2">
    <name type="scientific">Nitrospina watsonii</name>
    <dbReference type="NCBI Taxonomy" id="1323948"/>
    <lineage>
        <taxon>Bacteria</taxon>
        <taxon>Pseudomonadati</taxon>
        <taxon>Nitrospinota/Tectimicrobiota group</taxon>
        <taxon>Nitrospinota</taxon>
        <taxon>Nitrospinia</taxon>
        <taxon>Nitrospinales</taxon>
        <taxon>Nitrospinaceae</taxon>
        <taxon>Nitrospina</taxon>
    </lineage>
</organism>
<dbReference type="Pfam" id="PF04365">
    <property type="entry name" value="BrnT_toxin"/>
    <property type="match status" value="1"/>
</dbReference>
<reference evidence="1 2" key="1">
    <citation type="submission" date="2022-09" db="EMBL/GenBank/DDBJ databases">
        <authorList>
            <person name="Kop L."/>
        </authorList>
    </citation>
    <scope>NUCLEOTIDE SEQUENCE [LARGE SCALE GENOMIC DNA]</scope>
    <source>
        <strain evidence="1 2">347</strain>
    </source>
</reference>
<protein>
    <recommendedName>
        <fullName evidence="3">BrnT family toxin</fullName>
    </recommendedName>
</protein>
<dbReference type="InterPro" id="IPR007460">
    <property type="entry name" value="BrnT_toxin"/>
</dbReference>
<dbReference type="InterPro" id="IPR038573">
    <property type="entry name" value="BrnT_sf"/>
</dbReference>
<sequence>MNLTVLGFDWDTGNRNKCRKHGLDLLEIEGFFKQEALYVAPALDPSQQETRYLAVGRSPNGKPMLVVFAFREKAGERLIRPISARYMHKKEAQRYEEESSET</sequence>
<dbReference type="EMBL" id="OX336137">
    <property type="protein sequence ID" value="CAI2717055.1"/>
    <property type="molecule type" value="Genomic_DNA"/>
</dbReference>
<evidence type="ECO:0008006" key="3">
    <source>
        <dbReference type="Google" id="ProtNLM"/>
    </source>
</evidence>
<name>A0ABM9HAC5_9BACT</name>
<keyword evidence="2" id="KW-1185">Reference proteome</keyword>
<gene>
    <name evidence="1" type="ORF">NSPWAT_0196</name>
</gene>
<proteinExistence type="predicted"/>
<dbReference type="RefSeq" id="WP_282010025.1">
    <property type="nucleotide sequence ID" value="NZ_OX336137.1"/>
</dbReference>
<dbReference type="Proteomes" id="UP001157733">
    <property type="component" value="Chromosome"/>
</dbReference>
<evidence type="ECO:0000313" key="1">
    <source>
        <dbReference type="EMBL" id="CAI2717055.1"/>
    </source>
</evidence>
<evidence type="ECO:0000313" key="2">
    <source>
        <dbReference type="Proteomes" id="UP001157733"/>
    </source>
</evidence>
<accession>A0ABM9HAC5</accession>
<dbReference type="Gene3D" id="3.10.450.530">
    <property type="entry name" value="Ribonuclease toxin, BrnT, of type II toxin-antitoxin system"/>
    <property type="match status" value="1"/>
</dbReference>